<dbReference type="FunFam" id="2.40.30.10:FF:000015">
    <property type="entry name" value="Translation factor GUF1, mitochondrial"/>
    <property type="match status" value="1"/>
</dbReference>
<evidence type="ECO:0000256" key="8">
    <source>
        <dbReference type="ARBA" id="ARBA00050293"/>
    </source>
</evidence>
<dbReference type="GO" id="GO:0003746">
    <property type="term" value="F:translation elongation factor activity"/>
    <property type="evidence" value="ECO:0007669"/>
    <property type="project" value="UniProtKB-UniRule"/>
</dbReference>
<dbReference type="PRINTS" id="PR00315">
    <property type="entry name" value="ELONGATNFCT"/>
</dbReference>
<dbReference type="SUPFAM" id="SSF50447">
    <property type="entry name" value="Translation proteins"/>
    <property type="match status" value="1"/>
</dbReference>
<dbReference type="FunFam" id="3.40.50.300:FF:000078">
    <property type="entry name" value="Elongation factor 4"/>
    <property type="match status" value="1"/>
</dbReference>
<comment type="function">
    <text evidence="9 12">Required for accurate and efficient protein synthesis under certain stress conditions. May act as a fidelity factor of the translation reaction, by catalyzing a one-codon backward translocation of tRNAs on improperly translocated ribosomes. Back-translocation proceeds from a post-translocation (POST) complex to a pre-translocation (PRE) complex, thus giving elongation factor G a second chance to translocate the tRNAs correctly. Binds to ribosomes in a GTP-dependent manner.</text>
</comment>
<dbReference type="PANTHER" id="PTHR43512:SF4">
    <property type="entry name" value="TRANSLATION FACTOR GUF1 HOMOLOG, CHLOROPLASTIC"/>
    <property type="match status" value="1"/>
</dbReference>
<dbReference type="FunFam" id="3.30.70.870:FF:000004">
    <property type="entry name" value="Translation factor GUF1, mitochondrial"/>
    <property type="match status" value="1"/>
</dbReference>
<dbReference type="GO" id="GO:0005886">
    <property type="term" value="C:plasma membrane"/>
    <property type="evidence" value="ECO:0007669"/>
    <property type="project" value="UniProtKB-SubCell"/>
</dbReference>
<dbReference type="Pfam" id="PF06421">
    <property type="entry name" value="LepA_C"/>
    <property type="match status" value="1"/>
</dbReference>
<dbReference type="GO" id="GO:0003924">
    <property type="term" value="F:GTPase activity"/>
    <property type="evidence" value="ECO:0007669"/>
    <property type="project" value="UniProtKB-UniRule"/>
</dbReference>
<dbReference type="Pfam" id="PF00009">
    <property type="entry name" value="GTP_EFTU"/>
    <property type="match status" value="1"/>
</dbReference>
<dbReference type="InterPro" id="IPR013842">
    <property type="entry name" value="LepA_CTD"/>
</dbReference>
<dbReference type="CDD" id="cd16260">
    <property type="entry name" value="EF4_III"/>
    <property type="match status" value="1"/>
</dbReference>
<dbReference type="CDD" id="cd03699">
    <property type="entry name" value="EF4_II"/>
    <property type="match status" value="1"/>
</dbReference>
<evidence type="ECO:0000256" key="1">
    <source>
        <dbReference type="ARBA" id="ARBA00005454"/>
    </source>
</evidence>
<evidence type="ECO:0000256" key="9">
    <source>
        <dbReference type="ARBA" id="ARBA00057626"/>
    </source>
</evidence>
<evidence type="ECO:0000256" key="10">
    <source>
        <dbReference type="ARBA" id="ARBA00061052"/>
    </source>
</evidence>
<dbReference type="InterPro" id="IPR035654">
    <property type="entry name" value="LepA_IV"/>
</dbReference>
<gene>
    <name evidence="12 14" type="primary">lepA</name>
    <name evidence="14" type="ORF">KS4_32880</name>
</gene>
<dbReference type="InterPro" id="IPR009000">
    <property type="entry name" value="Transl_B-barrel_sf"/>
</dbReference>
<keyword evidence="6 12" id="KW-0342">GTP-binding</keyword>
<dbReference type="Gene3D" id="3.40.50.300">
    <property type="entry name" value="P-loop containing nucleotide triphosphate hydrolases"/>
    <property type="match status" value="1"/>
</dbReference>
<dbReference type="Gene3D" id="3.30.70.240">
    <property type="match status" value="1"/>
</dbReference>
<dbReference type="InterPro" id="IPR006297">
    <property type="entry name" value="EF-4"/>
</dbReference>
<dbReference type="OrthoDB" id="9804431at2"/>
<dbReference type="SUPFAM" id="SSF52540">
    <property type="entry name" value="P-loop containing nucleoside triphosphate hydrolases"/>
    <property type="match status" value="1"/>
</dbReference>
<dbReference type="PANTHER" id="PTHR43512">
    <property type="entry name" value="TRANSLATION FACTOR GUF1-RELATED"/>
    <property type="match status" value="1"/>
</dbReference>
<dbReference type="InterPro" id="IPR005225">
    <property type="entry name" value="Small_GTP-bd"/>
</dbReference>
<evidence type="ECO:0000313" key="15">
    <source>
        <dbReference type="Proteomes" id="UP000317369"/>
    </source>
</evidence>
<dbReference type="Proteomes" id="UP000317369">
    <property type="component" value="Chromosome"/>
</dbReference>
<feature type="domain" description="Tr-type G" evidence="13">
    <location>
        <begin position="1"/>
        <end position="182"/>
    </location>
</feature>
<dbReference type="Gene3D" id="2.40.30.10">
    <property type="entry name" value="Translation factors"/>
    <property type="match status" value="1"/>
</dbReference>
<evidence type="ECO:0000259" key="13">
    <source>
        <dbReference type="PROSITE" id="PS51722"/>
    </source>
</evidence>
<evidence type="ECO:0000256" key="5">
    <source>
        <dbReference type="ARBA" id="ARBA00022917"/>
    </source>
</evidence>
<name>A0A517YYC1_9BACT</name>
<dbReference type="Pfam" id="PF03144">
    <property type="entry name" value="GTP_EFTU_D2"/>
    <property type="match status" value="1"/>
</dbReference>
<accession>A0A517YYC1</accession>
<dbReference type="InterPro" id="IPR031157">
    <property type="entry name" value="G_TR_CS"/>
</dbReference>
<evidence type="ECO:0000256" key="11">
    <source>
        <dbReference type="ARBA" id="ARBA00066744"/>
    </source>
</evidence>
<dbReference type="GO" id="GO:0045727">
    <property type="term" value="P:positive regulation of translation"/>
    <property type="evidence" value="ECO:0007669"/>
    <property type="project" value="UniProtKB-UniRule"/>
</dbReference>
<dbReference type="InterPro" id="IPR004161">
    <property type="entry name" value="EFTu-like_2"/>
</dbReference>
<dbReference type="InterPro" id="IPR027417">
    <property type="entry name" value="P-loop_NTPase"/>
</dbReference>
<dbReference type="CDD" id="cd01890">
    <property type="entry name" value="LepA"/>
    <property type="match status" value="1"/>
</dbReference>
<dbReference type="GO" id="GO:0043022">
    <property type="term" value="F:ribosome binding"/>
    <property type="evidence" value="ECO:0007669"/>
    <property type="project" value="UniProtKB-UniRule"/>
</dbReference>
<dbReference type="Pfam" id="PF00679">
    <property type="entry name" value="EFG_C"/>
    <property type="match status" value="1"/>
</dbReference>
<dbReference type="EC" id="3.6.5.n1" evidence="11 12"/>
<evidence type="ECO:0000256" key="4">
    <source>
        <dbReference type="ARBA" id="ARBA00022801"/>
    </source>
</evidence>
<evidence type="ECO:0000313" key="14">
    <source>
        <dbReference type="EMBL" id="QDU35208.1"/>
    </source>
</evidence>
<keyword evidence="14" id="KW-0251">Elongation factor</keyword>
<evidence type="ECO:0000256" key="2">
    <source>
        <dbReference type="ARBA" id="ARBA00022475"/>
    </source>
</evidence>
<keyword evidence="7 12" id="KW-0472">Membrane</keyword>
<feature type="binding site" evidence="12">
    <location>
        <begin position="129"/>
        <end position="132"/>
    </location>
    <ligand>
        <name>GTP</name>
        <dbReference type="ChEBI" id="CHEBI:37565"/>
    </ligand>
</feature>
<comment type="subcellular location">
    <subcellularLocation>
        <location evidence="12">Cell membrane</location>
        <topology evidence="12">Peripheral membrane protein</topology>
        <orientation evidence="12">Cytoplasmic side</orientation>
    </subcellularLocation>
</comment>
<evidence type="ECO:0000256" key="7">
    <source>
        <dbReference type="ARBA" id="ARBA00023136"/>
    </source>
</evidence>
<dbReference type="GO" id="GO:0005525">
    <property type="term" value="F:GTP binding"/>
    <property type="evidence" value="ECO:0007669"/>
    <property type="project" value="UniProtKB-UniRule"/>
</dbReference>
<comment type="catalytic activity">
    <reaction evidence="8 12">
        <text>GTP + H2O = GDP + phosphate + H(+)</text>
        <dbReference type="Rhea" id="RHEA:19669"/>
        <dbReference type="ChEBI" id="CHEBI:15377"/>
        <dbReference type="ChEBI" id="CHEBI:15378"/>
        <dbReference type="ChEBI" id="CHEBI:37565"/>
        <dbReference type="ChEBI" id="CHEBI:43474"/>
        <dbReference type="ChEBI" id="CHEBI:58189"/>
        <dbReference type="EC" id="3.6.5.n1"/>
    </reaction>
</comment>
<dbReference type="HAMAP" id="MF_00071">
    <property type="entry name" value="LepA"/>
    <property type="match status" value="1"/>
</dbReference>
<dbReference type="InterPro" id="IPR000640">
    <property type="entry name" value="EFG_V-like"/>
</dbReference>
<dbReference type="InterPro" id="IPR000795">
    <property type="entry name" value="T_Tr_GTP-bd_dom"/>
</dbReference>
<dbReference type="InterPro" id="IPR038363">
    <property type="entry name" value="LepA_C_sf"/>
</dbReference>
<dbReference type="SUPFAM" id="SSF54980">
    <property type="entry name" value="EF-G C-terminal domain-like"/>
    <property type="match status" value="2"/>
</dbReference>
<evidence type="ECO:0000256" key="12">
    <source>
        <dbReference type="HAMAP-Rule" id="MF_00071"/>
    </source>
</evidence>
<evidence type="ECO:0000256" key="6">
    <source>
        <dbReference type="ARBA" id="ARBA00023134"/>
    </source>
</evidence>
<dbReference type="InterPro" id="IPR035647">
    <property type="entry name" value="EFG_III/V"/>
</dbReference>
<keyword evidence="5 12" id="KW-0648">Protein biosynthesis</keyword>
<dbReference type="KEGG" id="pcor:KS4_32880"/>
<dbReference type="PROSITE" id="PS00301">
    <property type="entry name" value="G_TR_1"/>
    <property type="match status" value="1"/>
</dbReference>
<comment type="similarity">
    <text evidence="10">Belongs to the GTP-binding elongation factor family. LepA subfamily.</text>
</comment>
<feature type="binding site" evidence="12">
    <location>
        <begin position="13"/>
        <end position="18"/>
    </location>
    <ligand>
        <name>GTP</name>
        <dbReference type="ChEBI" id="CHEBI:37565"/>
    </ligand>
</feature>
<keyword evidence="4 12" id="KW-0378">Hydrolase</keyword>
<protein>
    <recommendedName>
        <fullName evidence="11 12">Elongation factor 4</fullName>
        <shortName evidence="12">EF-4</shortName>
        <ecNumber evidence="11 12">3.6.5.n1</ecNumber>
    </recommendedName>
    <alternativeName>
        <fullName evidence="12">Ribosomal back-translocase LepA</fullName>
    </alternativeName>
</protein>
<proteinExistence type="inferred from homology"/>
<dbReference type="CDD" id="cd03709">
    <property type="entry name" value="lepA_C"/>
    <property type="match status" value="1"/>
</dbReference>
<comment type="similarity">
    <text evidence="1 12">Belongs to the TRAFAC class translation factor GTPase superfamily. Classic translation factor GTPase family. LepA subfamily.</text>
</comment>
<keyword evidence="15" id="KW-1185">Reference proteome</keyword>
<dbReference type="AlphaFoldDB" id="A0A517YYC1"/>
<dbReference type="Gene3D" id="3.30.70.2570">
    <property type="entry name" value="Elongation factor 4, C-terminal domain"/>
    <property type="match status" value="1"/>
</dbReference>
<dbReference type="Gene3D" id="3.30.70.870">
    <property type="entry name" value="Elongation Factor G (Translational Gtpase), domain 3"/>
    <property type="match status" value="1"/>
</dbReference>
<reference evidence="14 15" key="1">
    <citation type="submission" date="2019-02" db="EMBL/GenBank/DDBJ databases">
        <title>Deep-cultivation of Planctomycetes and their phenomic and genomic characterization uncovers novel biology.</title>
        <authorList>
            <person name="Wiegand S."/>
            <person name="Jogler M."/>
            <person name="Boedeker C."/>
            <person name="Pinto D."/>
            <person name="Vollmers J."/>
            <person name="Rivas-Marin E."/>
            <person name="Kohn T."/>
            <person name="Peeters S.H."/>
            <person name="Heuer A."/>
            <person name="Rast P."/>
            <person name="Oberbeckmann S."/>
            <person name="Bunk B."/>
            <person name="Jeske O."/>
            <person name="Meyerdierks A."/>
            <person name="Storesund J.E."/>
            <person name="Kallscheuer N."/>
            <person name="Luecker S."/>
            <person name="Lage O.M."/>
            <person name="Pohl T."/>
            <person name="Merkel B.J."/>
            <person name="Hornburger P."/>
            <person name="Mueller R.-W."/>
            <person name="Bruemmer F."/>
            <person name="Labrenz M."/>
            <person name="Spormann A.M."/>
            <person name="Op den Camp H."/>
            <person name="Overmann J."/>
            <person name="Amann R."/>
            <person name="Jetten M.S.M."/>
            <person name="Mascher T."/>
            <person name="Medema M.H."/>
            <person name="Devos D.P."/>
            <person name="Kaster A.-K."/>
            <person name="Ovreas L."/>
            <person name="Rohde M."/>
            <person name="Galperin M.Y."/>
            <person name="Jogler C."/>
        </authorList>
    </citation>
    <scope>NUCLEOTIDE SEQUENCE [LARGE SCALE GENOMIC DNA]</scope>
    <source>
        <strain evidence="14 15">KS4</strain>
    </source>
</reference>
<dbReference type="EMBL" id="CP036425">
    <property type="protein sequence ID" value="QDU35208.1"/>
    <property type="molecule type" value="Genomic_DNA"/>
</dbReference>
<dbReference type="FunFam" id="3.30.70.240:FF:000007">
    <property type="entry name" value="Translation factor GUF1, mitochondrial"/>
    <property type="match status" value="1"/>
</dbReference>
<keyword evidence="3 12" id="KW-0547">Nucleotide-binding</keyword>
<sequence length="605" mass="67592">MKIRNFCIIAHIDHGKSTLADRLLASTGAVTKREEREQTLDSMDLERERGITIKASSVSVIHHYAGEDYMLNFIDTPGHVDFHYEVSRALQACEGAILVVDSAQGVEAQTVANAYLAIESDLEMIPVINKIDLPGARPEEIALETEQVLGLPAEECIFTSAKTGAGIQELLDAICAKLPDPAPRKAGDEAPESDDQKTRALIFDAKYDDYRGVVVYFRLFGGKLKVGDKIRMMGTKRGFAVGELGKFKPKMTRQKEPMEAGEVGYMVASIKTLADVNIGDTITLDNDPAECALPGYQEPHPMVFCDFYPSGETQFDDLREAVTKLHINDASFTYQPTTSEALGSGFRCGFLGMLHMDIIQERLEREGNVSLVQTAPTVTYEIEQRDGVVFEITNPADLPDPSLIKEIREPMITAEIITPNKSIGDLMKLCDQRRGEYKKQQYLSETRQILDYELPLAETIYDFYDKLKSITSGYGTMDYQLNGFRRDNLVKMDILVNGTRVDALSVIVHRDKAEYRGRVLLKRLKQEIDRHLFEIPLQAAIGGKIIARETIKSVGKNVTAKCYGGDVTRKRKLLEKQKKGKERMKRVGTVDIPQEAFMAVLDTGE</sequence>
<dbReference type="RefSeq" id="WP_145080205.1">
    <property type="nucleotide sequence ID" value="NZ_CP036425.1"/>
</dbReference>
<dbReference type="FunFam" id="3.30.70.2570:FF:000001">
    <property type="entry name" value="Translation factor GUF1, mitochondrial"/>
    <property type="match status" value="1"/>
</dbReference>
<evidence type="ECO:0000256" key="3">
    <source>
        <dbReference type="ARBA" id="ARBA00022741"/>
    </source>
</evidence>
<dbReference type="PROSITE" id="PS51722">
    <property type="entry name" value="G_TR_2"/>
    <property type="match status" value="1"/>
</dbReference>
<dbReference type="NCBIfam" id="TIGR00231">
    <property type="entry name" value="small_GTP"/>
    <property type="match status" value="1"/>
</dbReference>
<dbReference type="NCBIfam" id="TIGR01393">
    <property type="entry name" value="lepA"/>
    <property type="match status" value="1"/>
</dbReference>
<keyword evidence="2 12" id="KW-1003">Cell membrane</keyword>
<organism evidence="14 15">
    <name type="scientific">Poriferisphaera corsica</name>
    <dbReference type="NCBI Taxonomy" id="2528020"/>
    <lineage>
        <taxon>Bacteria</taxon>
        <taxon>Pseudomonadati</taxon>
        <taxon>Planctomycetota</taxon>
        <taxon>Phycisphaerae</taxon>
        <taxon>Phycisphaerales</taxon>
        <taxon>Phycisphaeraceae</taxon>
        <taxon>Poriferisphaera</taxon>
    </lineage>
</organism>